<evidence type="ECO:0000313" key="1">
    <source>
        <dbReference type="EMBL" id="QHT02824.1"/>
    </source>
</evidence>
<name>A0A6C0CGS0_9ZZZZ</name>
<dbReference type="AlphaFoldDB" id="A0A6C0CGS0"/>
<sequence length="62" mass="7324">MIALKVYKTVYEREEILDLPEEPDSKQQIVDLMSYLFENSSGMKENIYIELSNRIKKLNEAL</sequence>
<proteinExistence type="predicted"/>
<accession>A0A6C0CGS0</accession>
<dbReference type="EMBL" id="MN739401">
    <property type="protein sequence ID" value="QHT02824.1"/>
    <property type="molecule type" value="Genomic_DNA"/>
</dbReference>
<reference evidence="1" key="1">
    <citation type="journal article" date="2020" name="Nature">
        <title>Giant virus diversity and host interactions through global metagenomics.</title>
        <authorList>
            <person name="Schulz F."/>
            <person name="Roux S."/>
            <person name="Paez-Espino D."/>
            <person name="Jungbluth S."/>
            <person name="Walsh D.A."/>
            <person name="Denef V.J."/>
            <person name="McMahon K.D."/>
            <person name="Konstantinidis K.T."/>
            <person name="Eloe-Fadrosh E.A."/>
            <person name="Kyrpides N.C."/>
            <person name="Woyke T."/>
        </authorList>
    </citation>
    <scope>NUCLEOTIDE SEQUENCE</scope>
    <source>
        <strain evidence="1">GVMAG-M-3300020595-32</strain>
    </source>
</reference>
<protein>
    <submittedName>
        <fullName evidence="1">Uncharacterized protein</fullName>
    </submittedName>
</protein>
<organism evidence="1">
    <name type="scientific">viral metagenome</name>
    <dbReference type="NCBI Taxonomy" id="1070528"/>
    <lineage>
        <taxon>unclassified sequences</taxon>
        <taxon>metagenomes</taxon>
        <taxon>organismal metagenomes</taxon>
    </lineage>
</organism>